<dbReference type="EMBL" id="JACDUU010000009">
    <property type="protein sequence ID" value="MBA2872832.1"/>
    <property type="molecule type" value="Genomic_DNA"/>
</dbReference>
<evidence type="ECO:0000256" key="2">
    <source>
        <dbReference type="ARBA" id="ARBA00007362"/>
    </source>
</evidence>
<feature type="transmembrane region" description="Helical" evidence="7">
    <location>
        <begin position="145"/>
        <end position="168"/>
    </location>
</feature>
<dbReference type="Proteomes" id="UP000580891">
    <property type="component" value="Unassembled WGS sequence"/>
</dbReference>
<feature type="transmembrane region" description="Helical" evidence="7">
    <location>
        <begin position="271"/>
        <end position="292"/>
    </location>
</feature>
<accession>A0A7V9Z2L0</accession>
<name>A0A7V9Z2L0_9BACL</name>
<dbReference type="PANTHER" id="PTHR32322">
    <property type="entry name" value="INNER MEMBRANE TRANSPORTER"/>
    <property type="match status" value="1"/>
</dbReference>
<gene>
    <name evidence="9" type="ORF">HNQ85_003145</name>
</gene>
<keyword evidence="6 7" id="KW-0472">Membrane</keyword>
<dbReference type="Gene3D" id="1.10.3730.20">
    <property type="match status" value="1"/>
</dbReference>
<feature type="transmembrane region" description="Helical" evidence="7">
    <location>
        <begin position="7"/>
        <end position="28"/>
    </location>
</feature>
<comment type="subcellular location">
    <subcellularLocation>
        <location evidence="1">Cell membrane</location>
        <topology evidence="1">Multi-pass membrane protein</topology>
    </subcellularLocation>
</comment>
<evidence type="ECO:0000256" key="5">
    <source>
        <dbReference type="ARBA" id="ARBA00022989"/>
    </source>
</evidence>
<dbReference type="AlphaFoldDB" id="A0A7V9Z2L0"/>
<feature type="transmembrane region" description="Helical" evidence="7">
    <location>
        <begin position="66"/>
        <end position="84"/>
    </location>
</feature>
<evidence type="ECO:0000313" key="9">
    <source>
        <dbReference type="EMBL" id="MBA2872832.1"/>
    </source>
</evidence>
<keyword evidence="10" id="KW-1185">Reference proteome</keyword>
<dbReference type="RefSeq" id="WP_181538583.1">
    <property type="nucleotide sequence ID" value="NZ_JACDUU010000009.1"/>
</dbReference>
<sequence length="309" mass="33231">MSKLSTYLALVFVTVIWGGNVVAVKILVNAFEPITITALRIFTASLVVFLVLLATKGMRKLTKQEMGAIFAAGLLNVVGHHFFLAMGLTKTTASNAGIILGLSPLITAVLATLFLGERFSLLKFSGIILGFIGVVFIVLHGSTAIGVISFGDISIFLSVLSQGISFILIKKMAHAIDTRLLTGGMLLSGSVVLFLISLFSEPQGLSTLKHGELLTWLVFFASAIFATGLGHMIYNKAIHRIGATESAIFINLTPFFSLLASYLFLDETIHFVQIFGFVLIVVGVILASGAVADKVIKLQIRRNKVNWGQ</sequence>
<feature type="transmembrane region" description="Helical" evidence="7">
    <location>
        <begin position="34"/>
        <end position="54"/>
    </location>
</feature>
<dbReference type="InterPro" id="IPR000620">
    <property type="entry name" value="EamA_dom"/>
</dbReference>
<dbReference type="GO" id="GO:0005886">
    <property type="term" value="C:plasma membrane"/>
    <property type="evidence" value="ECO:0007669"/>
    <property type="project" value="UniProtKB-SubCell"/>
</dbReference>
<evidence type="ECO:0000256" key="4">
    <source>
        <dbReference type="ARBA" id="ARBA00022692"/>
    </source>
</evidence>
<protein>
    <submittedName>
        <fullName evidence="9">Drug/metabolite transporter (DMT)-like permease</fullName>
    </submittedName>
</protein>
<organism evidence="9 10">
    <name type="scientific">[Anoxybacillus] calidus</name>
    <dbReference type="NCBI Taxonomy" id="575178"/>
    <lineage>
        <taxon>Bacteria</taxon>
        <taxon>Bacillati</taxon>
        <taxon>Bacillota</taxon>
        <taxon>Bacilli</taxon>
        <taxon>Bacillales</taxon>
        <taxon>Anoxybacillaceae</taxon>
        <taxon>Paranoxybacillus</taxon>
    </lineage>
</organism>
<feature type="transmembrane region" description="Helical" evidence="7">
    <location>
        <begin position="121"/>
        <end position="139"/>
    </location>
</feature>
<dbReference type="InterPro" id="IPR050638">
    <property type="entry name" value="AA-Vitamin_Transporters"/>
</dbReference>
<keyword evidence="5 7" id="KW-1133">Transmembrane helix</keyword>
<feature type="transmembrane region" description="Helical" evidence="7">
    <location>
        <begin position="180"/>
        <end position="199"/>
    </location>
</feature>
<feature type="domain" description="EamA" evidence="8">
    <location>
        <begin position="150"/>
        <end position="288"/>
    </location>
</feature>
<feature type="transmembrane region" description="Helical" evidence="7">
    <location>
        <begin position="96"/>
        <end position="114"/>
    </location>
</feature>
<reference evidence="9 10" key="1">
    <citation type="submission" date="2020-07" db="EMBL/GenBank/DDBJ databases">
        <title>Genomic Encyclopedia of Type Strains, Phase IV (KMG-IV): sequencing the most valuable type-strain genomes for metagenomic binning, comparative biology and taxonomic classification.</title>
        <authorList>
            <person name="Goeker M."/>
        </authorList>
    </citation>
    <scope>NUCLEOTIDE SEQUENCE [LARGE SCALE GENOMIC DNA]</scope>
    <source>
        <strain evidence="9 10">DSM 25220</strain>
    </source>
</reference>
<keyword evidence="4 7" id="KW-0812">Transmembrane</keyword>
<dbReference type="InterPro" id="IPR037185">
    <property type="entry name" value="EmrE-like"/>
</dbReference>
<proteinExistence type="inferred from homology"/>
<evidence type="ECO:0000256" key="3">
    <source>
        <dbReference type="ARBA" id="ARBA00022475"/>
    </source>
</evidence>
<feature type="domain" description="EamA" evidence="8">
    <location>
        <begin position="6"/>
        <end position="138"/>
    </location>
</feature>
<evidence type="ECO:0000256" key="6">
    <source>
        <dbReference type="ARBA" id="ARBA00023136"/>
    </source>
</evidence>
<evidence type="ECO:0000256" key="1">
    <source>
        <dbReference type="ARBA" id="ARBA00004651"/>
    </source>
</evidence>
<evidence type="ECO:0000259" key="8">
    <source>
        <dbReference type="Pfam" id="PF00892"/>
    </source>
</evidence>
<evidence type="ECO:0000313" key="10">
    <source>
        <dbReference type="Proteomes" id="UP000580891"/>
    </source>
</evidence>
<feature type="transmembrane region" description="Helical" evidence="7">
    <location>
        <begin position="214"/>
        <end position="234"/>
    </location>
</feature>
<dbReference type="PANTHER" id="PTHR32322:SF18">
    <property type="entry name" value="S-ADENOSYLMETHIONINE_S-ADENOSYLHOMOCYSTEINE TRANSPORTER"/>
    <property type="match status" value="1"/>
</dbReference>
<keyword evidence="3" id="KW-1003">Cell membrane</keyword>
<comment type="caution">
    <text evidence="9">The sequence shown here is derived from an EMBL/GenBank/DDBJ whole genome shotgun (WGS) entry which is preliminary data.</text>
</comment>
<dbReference type="SUPFAM" id="SSF103481">
    <property type="entry name" value="Multidrug resistance efflux transporter EmrE"/>
    <property type="match status" value="2"/>
</dbReference>
<feature type="transmembrane region" description="Helical" evidence="7">
    <location>
        <begin position="246"/>
        <end position="265"/>
    </location>
</feature>
<dbReference type="Pfam" id="PF00892">
    <property type="entry name" value="EamA"/>
    <property type="match status" value="2"/>
</dbReference>
<comment type="similarity">
    <text evidence="2">Belongs to the EamA transporter family.</text>
</comment>
<evidence type="ECO:0000256" key="7">
    <source>
        <dbReference type="SAM" id="Phobius"/>
    </source>
</evidence>